<organism evidence="2 3">
    <name type="scientific">Symbiodinium necroappetens</name>
    <dbReference type="NCBI Taxonomy" id="1628268"/>
    <lineage>
        <taxon>Eukaryota</taxon>
        <taxon>Sar</taxon>
        <taxon>Alveolata</taxon>
        <taxon>Dinophyceae</taxon>
        <taxon>Suessiales</taxon>
        <taxon>Symbiodiniaceae</taxon>
        <taxon>Symbiodinium</taxon>
    </lineage>
</organism>
<evidence type="ECO:0000259" key="1">
    <source>
        <dbReference type="PROSITE" id="PS50878"/>
    </source>
</evidence>
<evidence type="ECO:0000313" key="2">
    <source>
        <dbReference type="EMBL" id="CAE7737354.1"/>
    </source>
</evidence>
<dbReference type="PROSITE" id="PS50878">
    <property type="entry name" value="RT_POL"/>
    <property type="match status" value="1"/>
</dbReference>
<dbReference type="PANTHER" id="PTHR47027:SF20">
    <property type="entry name" value="REVERSE TRANSCRIPTASE-LIKE PROTEIN WITH RNA-DIRECTED DNA POLYMERASE DOMAIN"/>
    <property type="match status" value="1"/>
</dbReference>
<dbReference type="OrthoDB" id="410381at2759"/>
<accession>A0A812XN00</accession>
<reference evidence="2" key="1">
    <citation type="submission" date="2021-02" db="EMBL/GenBank/DDBJ databases">
        <authorList>
            <person name="Dougan E. K."/>
            <person name="Rhodes N."/>
            <person name="Thang M."/>
            <person name="Chan C."/>
        </authorList>
    </citation>
    <scope>NUCLEOTIDE SEQUENCE</scope>
</reference>
<proteinExistence type="predicted"/>
<gene>
    <name evidence="2" type="ORF">SNEC2469_LOCUS21303</name>
</gene>
<dbReference type="InterPro" id="IPR043502">
    <property type="entry name" value="DNA/RNA_pol_sf"/>
</dbReference>
<keyword evidence="3" id="KW-1185">Reference proteome</keyword>
<dbReference type="SUPFAM" id="SSF56672">
    <property type="entry name" value="DNA/RNA polymerases"/>
    <property type="match status" value="1"/>
</dbReference>
<dbReference type="EMBL" id="CAJNJA010037704">
    <property type="protein sequence ID" value="CAE7737354.1"/>
    <property type="molecule type" value="Genomic_DNA"/>
</dbReference>
<evidence type="ECO:0000313" key="3">
    <source>
        <dbReference type="Proteomes" id="UP000601435"/>
    </source>
</evidence>
<dbReference type="PANTHER" id="PTHR47027">
    <property type="entry name" value="REVERSE TRANSCRIPTASE DOMAIN-CONTAINING PROTEIN"/>
    <property type="match status" value="1"/>
</dbReference>
<name>A0A812XN00_9DINO</name>
<dbReference type="InterPro" id="IPR000477">
    <property type="entry name" value="RT_dom"/>
</dbReference>
<dbReference type="Pfam" id="PF00078">
    <property type="entry name" value="RVT_1"/>
    <property type="match status" value="1"/>
</dbReference>
<dbReference type="Proteomes" id="UP000601435">
    <property type="component" value="Unassembled WGS sequence"/>
</dbReference>
<dbReference type="AlphaFoldDB" id="A0A812XN00"/>
<feature type="domain" description="Reverse transcriptase" evidence="1">
    <location>
        <begin position="1"/>
        <end position="261"/>
    </location>
</feature>
<sequence>MVGGFQDIKVSDDFNMQLHSLMSEGFFDEGYPLFGHAVCKVAERCLGEEKRQVALHAPGGFLSEEYKEKCKDVKKQDHNYQFAGYKELRRVLAIGRIISILRDYYSGKKARISVEGGLSEEFELETGLGQGCCVAPLLFNIFLAAVVEAWVGESGGGVHWLTRIDGALLHREAQDKYSSWEALDLHELGYADDAALIADTLSQLHGMAKGFQLHLREWGLQLSVEKTEAMSSAPGSHAPIQVEEFEGFDAIKFSEYFEYLG</sequence>
<comment type="caution">
    <text evidence="2">The sequence shown here is derived from an EMBL/GenBank/DDBJ whole genome shotgun (WGS) entry which is preliminary data.</text>
</comment>
<protein>
    <recommendedName>
        <fullName evidence="1">Reverse transcriptase domain-containing protein</fullName>
    </recommendedName>
</protein>
<feature type="non-terminal residue" evidence="2">
    <location>
        <position position="1"/>
    </location>
</feature>